<dbReference type="Gene3D" id="3.40.50.300">
    <property type="entry name" value="P-loop containing nucleotide triphosphate hydrolases"/>
    <property type="match status" value="1"/>
</dbReference>
<organism evidence="1 2">
    <name type="scientific">Arthrobacter livingstonensis</name>
    <dbReference type="NCBI Taxonomy" id="670078"/>
    <lineage>
        <taxon>Bacteria</taxon>
        <taxon>Bacillati</taxon>
        <taxon>Actinomycetota</taxon>
        <taxon>Actinomycetes</taxon>
        <taxon>Micrococcales</taxon>
        <taxon>Micrococcaceae</taxon>
        <taxon>Arthrobacter</taxon>
    </lineage>
</organism>
<gene>
    <name evidence="1" type="ORF">CVV68_14940</name>
</gene>
<comment type="caution">
    <text evidence="1">The sequence shown here is derived from an EMBL/GenBank/DDBJ whole genome shotgun (WGS) entry which is preliminary data.</text>
</comment>
<dbReference type="RefSeq" id="WP_110501794.1">
    <property type="nucleotide sequence ID" value="NZ_QJVD01000016.1"/>
</dbReference>
<dbReference type="AlphaFoldDB" id="A0A2V5L9F1"/>
<accession>A0A2V5L9F1</accession>
<reference evidence="1 2" key="1">
    <citation type="submission" date="2018-05" db="EMBL/GenBank/DDBJ databases">
        <title>Genetic diversity of glacier-inhabiting Cryobacterium bacteria in China and description of Cryobacterium mengkeensis sp. nov. and Arthrobacter glacialis sp. nov.</title>
        <authorList>
            <person name="Liu Q."/>
            <person name="Xin Y.-H."/>
        </authorList>
    </citation>
    <scope>NUCLEOTIDE SEQUENCE [LARGE SCALE GENOMIC DNA]</scope>
    <source>
        <strain evidence="1 2">LI2</strain>
    </source>
</reference>
<keyword evidence="2" id="KW-1185">Reference proteome</keyword>
<evidence type="ECO:0000313" key="1">
    <source>
        <dbReference type="EMBL" id="PYI66313.1"/>
    </source>
</evidence>
<dbReference type="InterPro" id="IPR027417">
    <property type="entry name" value="P-loop_NTPase"/>
</dbReference>
<evidence type="ECO:0008006" key="3">
    <source>
        <dbReference type="Google" id="ProtNLM"/>
    </source>
</evidence>
<sequence>MAAQLILVNGLPASGKSTLARALGSHLDIPVISKDAIKEPLADITVGTVGRTALGALASDTMWRLAGLVPGRAIVESWWFGPRDLDYVKQGLIAAGTPAMVEVWCEVPARLAWERYLARQPIPWRDAPPTCRSSPSLRCGRPGG</sequence>
<evidence type="ECO:0000313" key="2">
    <source>
        <dbReference type="Proteomes" id="UP000247832"/>
    </source>
</evidence>
<dbReference type="SUPFAM" id="SSF52540">
    <property type="entry name" value="P-loop containing nucleoside triphosphate hydrolases"/>
    <property type="match status" value="1"/>
</dbReference>
<dbReference type="EMBL" id="QJVD01000016">
    <property type="protein sequence ID" value="PYI66313.1"/>
    <property type="molecule type" value="Genomic_DNA"/>
</dbReference>
<dbReference type="Proteomes" id="UP000247832">
    <property type="component" value="Unassembled WGS sequence"/>
</dbReference>
<protein>
    <recommendedName>
        <fullName evidence="3">Adenylate kinase</fullName>
    </recommendedName>
</protein>
<dbReference type="OrthoDB" id="3819922at2"/>
<name>A0A2V5L9F1_9MICC</name>
<proteinExistence type="predicted"/>